<reference evidence="2" key="2">
    <citation type="submission" date="2020-09" db="EMBL/GenBank/DDBJ databases">
        <authorList>
            <person name="Sun Q."/>
            <person name="Ohkuma M."/>
        </authorList>
    </citation>
    <scope>NUCLEOTIDE SEQUENCE</scope>
    <source>
        <strain evidence="2">JCM 31311</strain>
    </source>
</reference>
<evidence type="ECO:0000313" key="2">
    <source>
        <dbReference type="EMBL" id="GGQ99838.1"/>
    </source>
</evidence>
<comment type="caution">
    <text evidence="2">The sequence shown here is derived from an EMBL/GenBank/DDBJ whole genome shotgun (WGS) entry which is preliminary data.</text>
</comment>
<gene>
    <name evidence="2" type="ORF">GCM10008957_10620</name>
</gene>
<dbReference type="EMBL" id="BMQL01000004">
    <property type="protein sequence ID" value="GGQ99838.1"/>
    <property type="molecule type" value="Genomic_DNA"/>
</dbReference>
<evidence type="ECO:0000259" key="1">
    <source>
        <dbReference type="Pfam" id="PF01636"/>
    </source>
</evidence>
<sequence>MVAVIADPERGRVLAVAGQLPELQMAGSVYFGQGVTEAFGTLLGAELALLRRVAFRRLPDTETHQLRGATWSLDLLSDSAHGEWSLPADLPAEQRPWAEAALLPAPPARPLWQRSGGQAQLLAWLDDELAAQERPRSAAPQIIKHTQISFLARVPTAPGPLYFKAVPGFFRSEVPVTCWLSRELPGAAPPVLAADAEQGFLLLENGGEALNLNVVGWGFPDDQRGTWTPNDSRALLRQVAHLQRASEARLDDLRALGLRERGPQYVLTWLPRLLDGRYFHTAQEGGLSAEEAQRLQAMQPRLQAMLERLAASPVPLTLGHGDLHEGNVLKRQEHFTMIDWSDACITHPFLDANLSYLVPQEHAEAAADAYLDAWKGMLPPAELRALYRAGQQAGELFRALGYIDGIQLGVEDASEWGNVHLTHFRALLNFGSEG</sequence>
<dbReference type="Pfam" id="PF01636">
    <property type="entry name" value="APH"/>
    <property type="match status" value="1"/>
</dbReference>
<feature type="domain" description="Aminoglycoside phosphotransferase" evidence="1">
    <location>
        <begin position="229"/>
        <end position="378"/>
    </location>
</feature>
<protein>
    <recommendedName>
        <fullName evidence="1">Aminoglycoside phosphotransferase domain-containing protein</fullName>
    </recommendedName>
</protein>
<dbReference type="Gene3D" id="3.90.1200.10">
    <property type="match status" value="1"/>
</dbReference>
<keyword evidence="3" id="KW-1185">Reference proteome</keyword>
<organism evidence="2 3">
    <name type="scientific">Deinococcus ruber</name>
    <dbReference type="NCBI Taxonomy" id="1848197"/>
    <lineage>
        <taxon>Bacteria</taxon>
        <taxon>Thermotogati</taxon>
        <taxon>Deinococcota</taxon>
        <taxon>Deinococci</taxon>
        <taxon>Deinococcales</taxon>
        <taxon>Deinococcaceae</taxon>
        <taxon>Deinococcus</taxon>
    </lineage>
</organism>
<accession>A0A918C0R2</accession>
<dbReference type="AlphaFoldDB" id="A0A918C0R2"/>
<proteinExistence type="predicted"/>
<dbReference type="InterPro" id="IPR011009">
    <property type="entry name" value="Kinase-like_dom_sf"/>
</dbReference>
<evidence type="ECO:0000313" key="3">
    <source>
        <dbReference type="Proteomes" id="UP000603865"/>
    </source>
</evidence>
<reference evidence="2" key="1">
    <citation type="journal article" date="2014" name="Int. J. Syst. Evol. Microbiol.">
        <title>Complete genome sequence of Corynebacterium casei LMG S-19264T (=DSM 44701T), isolated from a smear-ripened cheese.</title>
        <authorList>
            <consortium name="US DOE Joint Genome Institute (JGI-PGF)"/>
            <person name="Walter F."/>
            <person name="Albersmeier A."/>
            <person name="Kalinowski J."/>
            <person name="Ruckert C."/>
        </authorList>
    </citation>
    <scope>NUCLEOTIDE SEQUENCE</scope>
    <source>
        <strain evidence="2">JCM 31311</strain>
    </source>
</reference>
<name>A0A918C0R2_9DEIO</name>
<dbReference type="SUPFAM" id="SSF56112">
    <property type="entry name" value="Protein kinase-like (PK-like)"/>
    <property type="match status" value="1"/>
</dbReference>
<dbReference type="Proteomes" id="UP000603865">
    <property type="component" value="Unassembled WGS sequence"/>
</dbReference>
<dbReference type="InterPro" id="IPR002575">
    <property type="entry name" value="Aminoglycoside_PTrfase"/>
</dbReference>